<dbReference type="AlphaFoldDB" id="A0A832ZVT3"/>
<dbReference type="NCBIfam" id="TIGR01460">
    <property type="entry name" value="HAD-SF-IIA"/>
    <property type="match status" value="1"/>
</dbReference>
<dbReference type="Proteomes" id="UP000608579">
    <property type="component" value="Unassembled WGS sequence"/>
</dbReference>
<dbReference type="InterPro" id="IPR006357">
    <property type="entry name" value="HAD-SF_hydro_IIA"/>
</dbReference>
<dbReference type="InterPro" id="IPR023214">
    <property type="entry name" value="HAD_sf"/>
</dbReference>
<dbReference type="GO" id="GO:0005737">
    <property type="term" value="C:cytoplasm"/>
    <property type="evidence" value="ECO:0007669"/>
    <property type="project" value="TreeGrafter"/>
</dbReference>
<dbReference type="Pfam" id="PF13242">
    <property type="entry name" value="Hydrolase_like"/>
    <property type="match status" value="1"/>
</dbReference>
<dbReference type="Pfam" id="PF13344">
    <property type="entry name" value="Hydrolase_6"/>
    <property type="match status" value="1"/>
</dbReference>
<keyword evidence="1" id="KW-0378">Hydrolase</keyword>
<evidence type="ECO:0000313" key="1">
    <source>
        <dbReference type="EMBL" id="HIQ29771.1"/>
    </source>
</evidence>
<accession>A0A832ZVT3</accession>
<dbReference type="PANTHER" id="PTHR19288">
    <property type="entry name" value="4-NITROPHENYLPHOSPHATASE-RELATED"/>
    <property type="match status" value="1"/>
</dbReference>
<proteinExistence type="predicted"/>
<dbReference type="EMBL" id="DQVM01000082">
    <property type="protein sequence ID" value="HIQ29771.1"/>
    <property type="molecule type" value="Genomic_DNA"/>
</dbReference>
<comment type="caution">
    <text evidence="1">The sequence shown here is derived from an EMBL/GenBank/DDBJ whole genome shotgun (WGS) entry which is preliminary data.</text>
</comment>
<organism evidence="1 2">
    <name type="scientific">Caldiarchaeum subterraneum</name>
    <dbReference type="NCBI Taxonomy" id="311458"/>
    <lineage>
        <taxon>Archaea</taxon>
        <taxon>Nitrososphaerota</taxon>
        <taxon>Candidatus Caldarchaeales</taxon>
        <taxon>Candidatus Caldarchaeaceae</taxon>
        <taxon>Candidatus Caldarchaeum</taxon>
    </lineage>
</organism>
<dbReference type="GO" id="GO:0016791">
    <property type="term" value="F:phosphatase activity"/>
    <property type="evidence" value="ECO:0007669"/>
    <property type="project" value="TreeGrafter"/>
</dbReference>
<dbReference type="InterPro" id="IPR036412">
    <property type="entry name" value="HAD-like_sf"/>
</dbReference>
<name>A0A832ZVT3_CALS0</name>
<sequence>MLKDIKALLLDVQGTLTTRDEHGRNILVGGVRLIEHARRTGRRILVLTNATKRNEAILNDLRGAGLPLEDGEILSAGQATGLYLREKRGACRLWILGERSLGEELAKYGHEIVNDTSEKPHFVVVGLDRELTFEKLNTALAHLRSGAELIGCHASKRIPEKDREIISVGPIVKALEYASDKQAIIIGKPSRVMYEMALAKLRVNPHEALMISDELKNDLLPAKDIGMKTALTLTGVTKRQDLERSEIKPDIVVENIDDLVSFL</sequence>
<dbReference type="SUPFAM" id="SSF56784">
    <property type="entry name" value="HAD-like"/>
    <property type="match status" value="1"/>
</dbReference>
<protein>
    <submittedName>
        <fullName evidence="1">HAD-IIA family hydrolase</fullName>
    </submittedName>
</protein>
<gene>
    <name evidence="1" type="ORF">EYH45_04320</name>
</gene>
<dbReference type="Gene3D" id="3.40.50.1000">
    <property type="entry name" value="HAD superfamily/HAD-like"/>
    <property type="match status" value="2"/>
</dbReference>
<evidence type="ECO:0000313" key="2">
    <source>
        <dbReference type="Proteomes" id="UP000608579"/>
    </source>
</evidence>
<reference evidence="1" key="1">
    <citation type="journal article" date="2020" name="ISME J.">
        <title>Gammaproteobacteria mediating utilization of methyl-, sulfur- and petroleum organic compounds in deep ocean hydrothermal plumes.</title>
        <authorList>
            <person name="Zhou Z."/>
            <person name="Liu Y."/>
            <person name="Pan J."/>
            <person name="Cron B.R."/>
            <person name="Toner B.M."/>
            <person name="Anantharaman K."/>
            <person name="Breier J.A."/>
            <person name="Dick G.J."/>
            <person name="Li M."/>
        </authorList>
    </citation>
    <scope>NUCLEOTIDE SEQUENCE</scope>
    <source>
        <strain evidence="1">SZUA-1515</strain>
    </source>
</reference>
<dbReference type="PANTHER" id="PTHR19288:SF46">
    <property type="entry name" value="HALOACID DEHALOGENASE-LIKE HYDROLASE DOMAIN-CONTAINING PROTEIN 2"/>
    <property type="match status" value="1"/>
</dbReference>